<feature type="domain" description="ER-bound oxygenase mpaB/mpaB'/Rubber oxygenase catalytic" evidence="1">
    <location>
        <begin position="148"/>
        <end position="345"/>
    </location>
</feature>
<reference evidence="2 3" key="1">
    <citation type="submission" date="2022-08" db="EMBL/GenBank/DDBJ databases">
        <title>novel species in genus Aeromicrobium.</title>
        <authorList>
            <person name="Ye L."/>
        </authorList>
    </citation>
    <scope>NUCLEOTIDE SEQUENCE [LARGE SCALE GENOMIC DNA]</scope>
    <source>
        <strain evidence="3">zg-Y1379</strain>
    </source>
</reference>
<evidence type="ECO:0000313" key="3">
    <source>
        <dbReference type="Proteomes" id="UP001316184"/>
    </source>
</evidence>
<keyword evidence="3" id="KW-1185">Reference proteome</keyword>
<dbReference type="Proteomes" id="UP001316184">
    <property type="component" value="Chromosome"/>
</dbReference>
<dbReference type="InterPro" id="IPR037473">
    <property type="entry name" value="Lcp-like"/>
</dbReference>
<dbReference type="PANTHER" id="PTHR37539">
    <property type="entry name" value="SECRETED PROTEIN-RELATED"/>
    <property type="match status" value="1"/>
</dbReference>
<dbReference type="InterPro" id="IPR018713">
    <property type="entry name" value="MPAB/Lcp_cat_dom"/>
</dbReference>
<accession>A0ABY5M540</accession>
<organism evidence="2 3">
    <name type="scientific">Aeromicrobium wangtongii</name>
    <dbReference type="NCBI Taxonomy" id="2969247"/>
    <lineage>
        <taxon>Bacteria</taxon>
        <taxon>Bacillati</taxon>
        <taxon>Actinomycetota</taxon>
        <taxon>Actinomycetes</taxon>
        <taxon>Propionibacteriales</taxon>
        <taxon>Nocardioidaceae</taxon>
        <taxon>Aeromicrobium</taxon>
    </lineage>
</organism>
<sequence length="404" mass="45551">MTTQTAPAFPGRFRAAEQRGERIGRVLKTVGRVGEVDEDLMALIGQRFMQRDEIGAALVRAMRAREDRVTMAQFGQALEHGIETVHDAPPALADFFAHVDSVPDWVDMDLVNRGALAYRRFGRSAADVLLQLSLIGGYRFGGPTDLLVMTGGLSGDMTMRRLGETQKWGIAISEHDAMRRDGEGWRLTVHVRLMHAMVNHRFESADHWNTAHWGLPINQTDQAATLGLFNGALLLGVRALGVRVTREDSAAVMHLWKYVGWLMGVDEDWLAETEREQHRFNYHVLLAQDDVTPAGPALAGAILDAQDTLHFHRFAALRRRYTRARLLSMLRMFLGRDGLRDLDLPVRLPWMAPLLLPRNVFTHHVLGRTSWGERRLLAQAAKDRQEIQYRYFGDDAPQVADLPA</sequence>
<dbReference type="RefSeq" id="WP_232399595.1">
    <property type="nucleotide sequence ID" value="NZ_CP102173.1"/>
</dbReference>
<name>A0ABY5M540_9ACTN</name>
<proteinExistence type="predicted"/>
<protein>
    <submittedName>
        <fullName evidence="2">DUF2236 domain-containing protein</fullName>
    </submittedName>
</protein>
<dbReference type="EMBL" id="CP102173">
    <property type="protein sequence ID" value="UUP12108.1"/>
    <property type="molecule type" value="Genomic_DNA"/>
</dbReference>
<dbReference type="Pfam" id="PF09995">
    <property type="entry name" value="MPAB_Lcp_cat"/>
    <property type="match status" value="1"/>
</dbReference>
<evidence type="ECO:0000313" key="2">
    <source>
        <dbReference type="EMBL" id="UUP12108.1"/>
    </source>
</evidence>
<dbReference type="PANTHER" id="PTHR37539:SF1">
    <property type="entry name" value="ER-BOUND OXYGENASE MPAB_MPAB'_RUBBER OXYGENASE CATALYTIC DOMAIN-CONTAINING PROTEIN"/>
    <property type="match status" value="1"/>
</dbReference>
<evidence type="ECO:0000259" key="1">
    <source>
        <dbReference type="Pfam" id="PF09995"/>
    </source>
</evidence>
<gene>
    <name evidence="2" type="ORF">NQV15_09570</name>
</gene>